<keyword evidence="3 6" id="KW-0489">Methyltransferase</keyword>
<dbReference type="InterPro" id="IPR029026">
    <property type="entry name" value="tRNA_m1G_MTases_N"/>
</dbReference>
<feature type="domain" description="RNA 2-O ribose methyltransferase substrate binding" evidence="7">
    <location>
        <begin position="45"/>
        <end position="121"/>
    </location>
</feature>
<keyword evidence="1 6" id="KW-0963">Cytoplasm</keyword>
<comment type="function">
    <text evidence="6">Specifically methylates the ribose of guanosine 2251 in 23S rRNA.</text>
</comment>
<dbReference type="SMART" id="SM00967">
    <property type="entry name" value="SpoU_sub_bind"/>
    <property type="match status" value="1"/>
</dbReference>
<feature type="binding site" evidence="6">
    <location>
        <position position="258"/>
    </location>
    <ligand>
        <name>S-adenosyl-L-methionine</name>
        <dbReference type="ChEBI" id="CHEBI:59789"/>
    </ligand>
</feature>
<dbReference type="Pfam" id="PF00588">
    <property type="entry name" value="SpoU_methylase"/>
    <property type="match status" value="1"/>
</dbReference>
<reference evidence="8 9" key="1">
    <citation type="submission" date="2014-01" db="EMBL/GenBank/DDBJ databases">
        <title>Genome sequence and analysis of Xanthomonas arboricola pv. pruni.</title>
        <authorList>
            <person name="Fujikawa T."/>
            <person name="Nakazono-Nagaoka E."/>
        </authorList>
    </citation>
    <scope>NUCLEOTIDE SEQUENCE [LARGE SCALE GENOMIC DNA]</scope>
    <source>
        <strain evidence="9">MAFF 301420</strain>
    </source>
</reference>
<comment type="caution">
    <text evidence="8">The sequence shown here is derived from an EMBL/GenBank/DDBJ whole genome shotgun (WGS) entry which is preliminary data.</text>
</comment>
<dbReference type="InterPro" id="IPR004441">
    <property type="entry name" value="rRNA_MeTrfase_TrmH"/>
</dbReference>
<evidence type="ECO:0000256" key="5">
    <source>
        <dbReference type="ARBA" id="ARBA00022691"/>
    </source>
</evidence>
<dbReference type="InterPro" id="IPR013123">
    <property type="entry name" value="SpoU_subst-bd"/>
</dbReference>
<comment type="catalytic activity">
    <reaction evidence="6">
        <text>guanosine(2251) in 23S rRNA + S-adenosyl-L-methionine = 2'-O-methylguanosine(2251) in 23S rRNA + S-adenosyl-L-homocysteine + H(+)</text>
        <dbReference type="Rhea" id="RHEA:24140"/>
        <dbReference type="Rhea" id="RHEA-COMP:10239"/>
        <dbReference type="Rhea" id="RHEA-COMP:10241"/>
        <dbReference type="ChEBI" id="CHEBI:15378"/>
        <dbReference type="ChEBI" id="CHEBI:57856"/>
        <dbReference type="ChEBI" id="CHEBI:59789"/>
        <dbReference type="ChEBI" id="CHEBI:74269"/>
        <dbReference type="ChEBI" id="CHEBI:74445"/>
        <dbReference type="EC" id="2.1.1.185"/>
    </reaction>
</comment>
<dbReference type="PANTHER" id="PTHR46429">
    <property type="entry name" value="23S RRNA (GUANOSINE-2'-O-)-METHYLTRANSFERASE RLMB"/>
    <property type="match status" value="1"/>
</dbReference>
<dbReference type="FunFam" id="3.40.1280.10:FF:000021">
    <property type="entry name" value="23S rRNA (guanosine-2'-O-)-methyltransferase RlmB"/>
    <property type="match status" value="1"/>
</dbReference>
<proteinExistence type="inferred from homology"/>
<dbReference type="SUPFAM" id="SSF75217">
    <property type="entry name" value="alpha/beta knot"/>
    <property type="match status" value="1"/>
</dbReference>
<dbReference type="PANTHER" id="PTHR46429:SF1">
    <property type="entry name" value="23S RRNA (GUANOSINE-2'-O-)-METHYLTRANSFERASE RLMB"/>
    <property type="match status" value="1"/>
</dbReference>
<evidence type="ECO:0000256" key="3">
    <source>
        <dbReference type="ARBA" id="ARBA00022603"/>
    </source>
</evidence>
<keyword evidence="2 6" id="KW-0698">rRNA processing</keyword>
<comment type="subcellular location">
    <subcellularLocation>
        <location evidence="6">Cytoplasm</location>
    </subcellularLocation>
</comment>
<name>W4SKG0_9XANT</name>
<dbReference type="Pfam" id="PF08032">
    <property type="entry name" value="SpoU_sub_bind"/>
    <property type="match status" value="1"/>
</dbReference>
<feature type="binding site" evidence="6">
    <location>
        <position position="267"/>
    </location>
    <ligand>
        <name>S-adenosyl-L-methionine</name>
        <dbReference type="ChEBI" id="CHEBI:59789"/>
    </ligand>
</feature>
<dbReference type="HAMAP" id="MF_01887">
    <property type="entry name" value="23SrRNA_methyltr_B"/>
    <property type="match status" value="1"/>
</dbReference>
<evidence type="ECO:0000256" key="1">
    <source>
        <dbReference type="ARBA" id="ARBA00022490"/>
    </source>
</evidence>
<comment type="similarity">
    <text evidence="6">Belongs to the class IV-like SAM-binding methyltransferase superfamily. RNA methyltransferase TrmH family. RlmB subfamily.</text>
</comment>
<evidence type="ECO:0000259" key="7">
    <source>
        <dbReference type="SMART" id="SM00967"/>
    </source>
</evidence>
<organism evidence="8 9">
    <name type="scientific">Xanthomonas arboricola pv. pruni MAFF 301420</name>
    <dbReference type="NCBI Taxonomy" id="1418095"/>
    <lineage>
        <taxon>Bacteria</taxon>
        <taxon>Pseudomonadati</taxon>
        <taxon>Pseudomonadota</taxon>
        <taxon>Gammaproteobacteria</taxon>
        <taxon>Lysobacterales</taxon>
        <taxon>Lysobacteraceae</taxon>
        <taxon>Xanthomonas</taxon>
    </lineage>
</organism>
<sequence>MVQEHRDLLAGSAVCAPAVTWQAAGPTIPLYVFVSGAMSSKQNQWIVGVNAVASSVENDADNVREVLIEAGSKNPRLIEIEEQARRKGIDVRRVNTQALDGVGGQVRHQGVVARYAAARLWAENELEALVTAAEGRALLLILDGVQDPHNLGACLRSAAAAGVTAVVIPKDKSATVNATVRKTSAGAADRIPVVAVTNLARCLRDLQKQGVWLYGLAGEAEASLYSVDLRGNVGLVLGGEADGLRRLTREHCDGLVKIPMPGDIESLNVSVAAGVTLFEAVRQRLGA</sequence>
<evidence type="ECO:0000313" key="9">
    <source>
        <dbReference type="Proteomes" id="UP000019084"/>
    </source>
</evidence>
<dbReference type="Gene3D" id="3.40.1280.10">
    <property type="match status" value="1"/>
</dbReference>
<dbReference type="EC" id="2.1.1.185" evidence="6"/>
<dbReference type="GO" id="GO:0070039">
    <property type="term" value="F:rRNA (guanosine-2'-O-)-methyltransferase activity"/>
    <property type="evidence" value="ECO:0007669"/>
    <property type="project" value="UniProtKB-UniRule"/>
</dbReference>
<dbReference type="EMBL" id="BAVC01000280">
    <property type="protein sequence ID" value="GAE56882.1"/>
    <property type="molecule type" value="Genomic_DNA"/>
</dbReference>
<protein>
    <recommendedName>
        <fullName evidence="6">23S rRNA (guanosine-2'-O-)-methyltransferase RlmB</fullName>
        <ecNumber evidence="6">2.1.1.185</ecNumber>
    </recommendedName>
    <alternativeName>
        <fullName evidence="6">23S rRNA (guanosine2251 2'-O)-methyltransferase</fullName>
    </alternativeName>
    <alternativeName>
        <fullName evidence="6">23S rRNA Gm2251 2'-O-methyltransferase</fullName>
    </alternativeName>
</protein>
<evidence type="ECO:0000256" key="6">
    <source>
        <dbReference type="HAMAP-Rule" id="MF_01887"/>
    </source>
</evidence>
<dbReference type="InterPro" id="IPR024915">
    <property type="entry name" value="23S_rRNA_MeTrfase_RlmB"/>
</dbReference>
<evidence type="ECO:0000256" key="2">
    <source>
        <dbReference type="ARBA" id="ARBA00022552"/>
    </source>
</evidence>
<dbReference type="GO" id="GO:0003723">
    <property type="term" value="F:RNA binding"/>
    <property type="evidence" value="ECO:0007669"/>
    <property type="project" value="InterPro"/>
</dbReference>
<evidence type="ECO:0000256" key="4">
    <source>
        <dbReference type="ARBA" id="ARBA00022679"/>
    </source>
</evidence>
<dbReference type="Proteomes" id="UP000019084">
    <property type="component" value="Unassembled WGS sequence"/>
</dbReference>
<gene>
    <name evidence="6" type="primary">rlmB</name>
    <name evidence="8" type="ORF">XPR_3517</name>
</gene>
<dbReference type="InterPro" id="IPR029028">
    <property type="entry name" value="Alpha/beta_knot_MTases"/>
</dbReference>
<keyword evidence="4 6" id="KW-0808">Transferase</keyword>
<dbReference type="InterPro" id="IPR029064">
    <property type="entry name" value="Ribosomal_eL30-like_sf"/>
</dbReference>
<dbReference type="InterPro" id="IPR001537">
    <property type="entry name" value="SpoU_MeTrfase"/>
</dbReference>
<feature type="binding site" evidence="6">
    <location>
        <position position="238"/>
    </location>
    <ligand>
        <name>S-adenosyl-L-methionine</name>
        <dbReference type="ChEBI" id="CHEBI:59789"/>
    </ligand>
</feature>
<dbReference type="AlphaFoldDB" id="W4SKG0"/>
<evidence type="ECO:0000313" key="8">
    <source>
        <dbReference type="EMBL" id="GAE56882.1"/>
    </source>
</evidence>
<dbReference type="Gene3D" id="3.30.1330.30">
    <property type="match status" value="1"/>
</dbReference>
<keyword evidence="5 6" id="KW-0949">S-adenosyl-L-methionine</keyword>
<accession>W4SKG0</accession>
<dbReference type="NCBIfam" id="TIGR00186">
    <property type="entry name" value="rRNA_methyl_3"/>
    <property type="match status" value="1"/>
</dbReference>
<dbReference type="CDD" id="cd18103">
    <property type="entry name" value="SpoU-like_RlmB"/>
    <property type="match status" value="1"/>
</dbReference>
<dbReference type="GO" id="GO:0005829">
    <property type="term" value="C:cytosol"/>
    <property type="evidence" value="ECO:0007669"/>
    <property type="project" value="TreeGrafter"/>
</dbReference>
<dbReference type="SUPFAM" id="SSF55315">
    <property type="entry name" value="L30e-like"/>
    <property type="match status" value="1"/>
</dbReference>